<sequence>SKKFFVDEYLISFQKLRRLQLTYYICLHSHFQLIVKTKMAEKTDFQKKLLQIGIHGMISACIALGDQLQLFHALAKVGSEEKPASAAQVAEESGCKERYVKEWLAVMGTADIIAVTEDEKFYIRKEHIEDLTGTAIMMNFFLPMSLKPYDKLCEAVKKDGPNGLDYSDYTAEIYKQIDRCSGAMHKKHVIPDFVPALGSDIKKKLEEGIECLDVGCGSGLHSSLLAEEFPNSQFVGIDYTADAINLAKEKKKANGGKFNNLTFLQMNGAELDPEWTNKFDLVIIFDACHDQTRPDLCLKEIYRVLKPGGVFGMVEVNGTSNIYEDRKVFGDMAALNYAISLFNCLAVGSNSKDALCLGSMWGKERAKKLLNDAGFHNVDVIPTPYFETNVLYLCKKE</sequence>
<evidence type="ECO:0000313" key="3">
    <source>
        <dbReference type="EMBL" id="CAJ0590201.1"/>
    </source>
</evidence>
<feature type="domain" description="S-adenosylmethionine-dependent methyltransferase Rv2258c-like winged HTH" evidence="2">
    <location>
        <begin position="58"/>
        <end position="127"/>
    </location>
</feature>
<dbReference type="InterPro" id="IPR048711">
    <property type="entry name" value="WHD_Rv2258c"/>
</dbReference>
<accession>A0AA36DM25</accession>
<dbReference type="Pfam" id="PF21320">
    <property type="entry name" value="WHD_Rv2258c"/>
    <property type="match status" value="1"/>
</dbReference>
<dbReference type="PANTHER" id="PTHR45581">
    <property type="entry name" value="PROTEIN CBG10435"/>
    <property type="match status" value="1"/>
</dbReference>
<dbReference type="Gene3D" id="1.10.10.10">
    <property type="entry name" value="Winged helix-like DNA-binding domain superfamily/Winged helix DNA-binding domain"/>
    <property type="match status" value="1"/>
</dbReference>
<evidence type="ECO:0000259" key="1">
    <source>
        <dbReference type="Pfam" id="PF13847"/>
    </source>
</evidence>
<dbReference type="Gene3D" id="3.40.50.150">
    <property type="entry name" value="Vaccinia Virus protein VP39"/>
    <property type="match status" value="1"/>
</dbReference>
<evidence type="ECO:0000313" key="4">
    <source>
        <dbReference type="Proteomes" id="UP001176961"/>
    </source>
</evidence>
<proteinExistence type="predicted"/>
<dbReference type="AlphaFoldDB" id="A0AA36DM25"/>
<gene>
    <name evidence="3" type="ORF">CYNAS_LOCUS2184</name>
</gene>
<evidence type="ECO:0000259" key="2">
    <source>
        <dbReference type="Pfam" id="PF21320"/>
    </source>
</evidence>
<dbReference type="InterPro" id="IPR025714">
    <property type="entry name" value="Methyltranfer_dom"/>
</dbReference>
<dbReference type="Pfam" id="PF13847">
    <property type="entry name" value="Methyltransf_31"/>
    <property type="match status" value="1"/>
</dbReference>
<organism evidence="3 4">
    <name type="scientific">Cylicocyclus nassatus</name>
    <name type="common">Nematode worm</name>
    <dbReference type="NCBI Taxonomy" id="53992"/>
    <lineage>
        <taxon>Eukaryota</taxon>
        <taxon>Metazoa</taxon>
        <taxon>Ecdysozoa</taxon>
        <taxon>Nematoda</taxon>
        <taxon>Chromadorea</taxon>
        <taxon>Rhabditida</taxon>
        <taxon>Rhabditina</taxon>
        <taxon>Rhabditomorpha</taxon>
        <taxon>Strongyloidea</taxon>
        <taxon>Strongylidae</taxon>
        <taxon>Cylicocyclus</taxon>
    </lineage>
</organism>
<keyword evidence="4" id="KW-1185">Reference proteome</keyword>
<name>A0AA36DM25_CYLNA</name>
<dbReference type="SUPFAM" id="SSF53335">
    <property type="entry name" value="S-adenosyl-L-methionine-dependent methyltransferases"/>
    <property type="match status" value="1"/>
</dbReference>
<comment type="caution">
    <text evidence="3">The sequence shown here is derived from an EMBL/GenBank/DDBJ whole genome shotgun (WGS) entry which is preliminary data.</text>
</comment>
<feature type="domain" description="Methyltransferase" evidence="1">
    <location>
        <begin position="206"/>
        <end position="324"/>
    </location>
</feature>
<reference evidence="3" key="1">
    <citation type="submission" date="2023-07" db="EMBL/GenBank/DDBJ databases">
        <authorList>
            <consortium name="CYATHOMIX"/>
        </authorList>
    </citation>
    <scope>NUCLEOTIDE SEQUENCE</scope>
    <source>
        <strain evidence="3">N/A</strain>
    </source>
</reference>
<dbReference type="CDD" id="cd02440">
    <property type="entry name" value="AdoMet_MTases"/>
    <property type="match status" value="1"/>
</dbReference>
<dbReference type="InterPro" id="IPR029063">
    <property type="entry name" value="SAM-dependent_MTases_sf"/>
</dbReference>
<dbReference type="PANTHER" id="PTHR45581:SF3">
    <property type="entry name" value="METHYLTRANSFERASE DOMAIN-CONTAINING PROTEIN"/>
    <property type="match status" value="1"/>
</dbReference>
<protein>
    <recommendedName>
        <fullName evidence="5">Methyltransferase domain-containing protein</fullName>
    </recommendedName>
</protein>
<dbReference type="Proteomes" id="UP001176961">
    <property type="component" value="Unassembled WGS sequence"/>
</dbReference>
<feature type="non-terminal residue" evidence="3">
    <location>
        <position position="397"/>
    </location>
</feature>
<dbReference type="EMBL" id="CATQJL010000001">
    <property type="protein sequence ID" value="CAJ0590201.1"/>
    <property type="molecule type" value="Genomic_DNA"/>
</dbReference>
<dbReference type="InterPro" id="IPR036388">
    <property type="entry name" value="WH-like_DNA-bd_sf"/>
</dbReference>
<evidence type="ECO:0008006" key="5">
    <source>
        <dbReference type="Google" id="ProtNLM"/>
    </source>
</evidence>